<dbReference type="PANTHER" id="PTHR47805">
    <property type="entry name" value="SAGA-ASSOCIATED FACTOR 73"/>
    <property type="match status" value="1"/>
</dbReference>
<dbReference type="GO" id="GO:0000124">
    <property type="term" value="C:SAGA complex"/>
    <property type="evidence" value="ECO:0007669"/>
    <property type="project" value="InterPro"/>
</dbReference>
<sequence>MDDFDATDAGRDDDLTAIEVADGLLENVVKCPDCAKPILQSAIEDHAVNCQAIREGRPLDAATSHPLKRRLSEASSGSTQQPKKSKLVVHLSGAVPDKAKPPPAPGTSPAGTAPPSAGTSASTASGAPAPEKKNKRIVDVDRQCGVINDKGYPCPRSLTCKTHNMSAKRAVPHRSQSFDILLFEWQKASKANQQRAEAAKAAQAEHGAASGSGAGGGGSAPRLARDLSNGSQAGLDAPSKPKKRKSGMASAAAGDVPGLLGAGGLPKSASERRAKKGIVYVGEWEESDDDAADELVDSDDEVEATLKGLGRVERGKPLILQRGGGAGFAAASLWTGRNTKLNRLRETLRDVFRPRAS</sequence>
<dbReference type="InterPro" id="IPR037804">
    <property type="entry name" value="SGF73"/>
</dbReference>
<evidence type="ECO:0000313" key="3">
    <source>
        <dbReference type="EMBL" id="POY75592.1"/>
    </source>
</evidence>
<feature type="compositionally biased region" description="Low complexity" evidence="1">
    <location>
        <begin position="199"/>
        <end position="209"/>
    </location>
</feature>
<keyword evidence="4" id="KW-1185">Reference proteome</keyword>
<dbReference type="Gene3D" id="6.10.140.1270">
    <property type="match status" value="1"/>
</dbReference>
<evidence type="ECO:0000256" key="1">
    <source>
        <dbReference type="SAM" id="MobiDB-lite"/>
    </source>
</evidence>
<evidence type="ECO:0000313" key="4">
    <source>
        <dbReference type="Proteomes" id="UP000237144"/>
    </source>
</evidence>
<accession>A0A2S5BFP0</accession>
<dbReference type="EMBL" id="PJQD01000013">
    <property type="protein sequence ID" value="POY75592.1"/>
    <property type="molecule type" value="Genomic_DNA"/>
</dbReference>
<proteinExistence type="predicted"/>
<comment type="caution">
    <text evidence="3">The sequence shown here is derived from an EMBL/GenBank/DDBJ whole genome shotgun (WGS) entry which is preliminary data.</text>
</comment>
<feature type="compositionally biased region" description="Low complexity" evidence="1">
    <location>
        <begin position="107"/>
        <end position="129"/>
    </location>
</feature>
<feature type="domain" description="SCA7" evidence="2">
    <location>
        <begin position="131"/>
        <end position="197"/>
    </location>
</feature>
<dbReference type="Proteomes" id="UP000237144">
    <property type="component" value="Unassembled WGS sequence"/>
</dbReference>
<dbReference type="AlphaFoldDB" id="A0A2S5BFP0"/>
<dbReference type="GO" id="GO:0031048">
    <property type="term" value="P:regulatory ncRNA-mediated heterochromatin formation"/>
    <property type="evidence" value="ECO:0007669"/>
    <property type="project" value="TreeGrafter"/>
</dbReference>
<reference evidence="3 4" key="1">
    <citation type="journal article" date="2018" name="Front. Microbiol.">
        <title>Prospects for Fungal Bioremediation of Acidic Radioactive Waste Sites: Characterization and Genome Sequence of Rhodotorula taiwanensis MD1149.</title>
        <authorList>
            <person name="Tkavc R."/>
            <person name="Matrosova V.Y."/>
            <person name="Grichenko O.E."/>
            <person name="Gostincar C."/>
            <person name="Volpe R.P."/>
            <person name="Klimenkova P."/>
            <person name="Gaidamakova E.K."/>
            <person name="Zhou C.E."/>
            <person name="Stewart B.J."/>
            <person name="Lyman M.G."/>
            <person name="Malfatti S.A."/>
            <person name="Rubinfeld B."/>
            <person name="Courtot M."/>
            <person name="Singh J."/>
            <person name="Dalgard C.L."/>
            <person name="Hamilton T."/>
            <person name="Frey K.G."/>
            <person name="Gunde-Cimerman N."/>
            <person name="Dugan L."/>
            <person name="Daly M.J."/>
        </authorList>
    </citation>
    <scope>NUCLEOTIDE SEQUENCE [LARGE SCALE GENOMIC DNA]</scope>
    <source>
        <strain evidence="3 4">MD1149</strain>
    </source>
</reference>
<dbReference type="OrthoDB" id="2524693at2759"/>
<dbReference type="Pfam" id="PF08313">
    <property type="entry name" value="SCA7"/>
    <property type="match status" value="1"/>
</dbReference>
<feature type="region of interest" description="Disordered" evidence="1">
    <location>
        <begin position="61"/>
        <end position="136"/>
    </location>
</feature>
<dbReference type="GO" id="GO:1904802">
    <property type="term" value="P:RITS complex assembly"/>
    <property type="evidence" value="ECO:0007669"/>
    <property type="project" value="TreeGrafter"/>
</dbReference>
<dbReference type="PANTHER" id="PTHR47805:SF1">
    <property type="entry name" value="SAGA-ASSOCIATED FACTOR 73"/>
    <property type="match status" value="1"/>
</dbReference>
<evidence type="ECO:0000259" key="2">
    <source>
        <dbReference type="PROSITE" id="PS51505"/>
    </source>
</evidence>
<gene>
    <name evidence="3" type="ORF">BMF94_1214</name>
</gene>
<feature type="compositionally biased region" description="Polar residues" evidence="1">
    <location>
        <begin position="73"/>
        <end position="82"/>
    </location>
</feature>
<dbReference type="GO" id="GO:0006357">
    <property type="term" value="P:regulation of transcription by RNA polymerase II"/>
    <property type="evidence" value="ECO:0007669"/>
    <property type="project" value="TreeGrafter"/>
</dbReference>
<protein>
    <recommendedName>
        <fullName evidence="2">SCA7 domain-containing protein</fullName>
    </recommendedName>
</protein>
<dbReference type="STRING" id="741276.A0A2S5BFP0"/>
<feature type="compositionally biased region" description="Gly residues" evidence="1">
    <location>
        <begin position="210"/>
        <end position="219"/>
    </location>
</feature>
<organism evidence="3 4">
    <name type="scientific">Rhodotorula taiwanensis</name>
    <dbReference type="NCBI Taxonomy" id="741276"/>
    <lineage>
        <taxon>Eukaryota</taxon>
        <taxon>Fungi</taxon>
        <taxon>Dikarya</taxon>
        <taxon>Basidiomycota</taxon>
        <taxon>Pucciniomycotina</taxon>
        <taxon>Microbotryomycetes</taxon>
        <taxon>Sporidiobolales</taxon>
        <taxon>Sporidiobolaceae</taxon>
        <taxon>Rhodotorula</taxon>
    </lineage>
</organism>
<name>A0A2S5BFP0_9BASI</name>
<dbReference type="PROSITE" id="PS51505">
    <property type="entry name" value="SCA7"/>
    <property type="match status" value="1"/>
</dbReference>
<feature type="region of interest" description="Disordered" evidence="1">
    <location>
        <begin position="194"/>
        <end position="267"/>
    </location>
</feature>
<dbReference type="InterPro" id="IPR013243">
    <property type="entry name" value="SCA7_dom"/>
</dbReference>